<dbReference type="AlphaFoldDB" id="A0A7N2MWR4"/>
<name>A0A7N2MWR4_QUELO</name>
<organism evidence="1 2">
    <name type="scientific">Quercus lobata</name>
    <name type="common">Valley oak</name>
    <dbReference type="NCBI Taxonomy" id="97700"/>
    <lineage>
        <taxon>Eukaryota</taxon>
        <taxon>Viridiplantae</taxon>
        <taxon>Streptophyta</taxon>
        <taxon>Embryophyta</taxon>
        <taxon>Tracheophyta</taxon>
        <taxon>Spermatophyta</taxon>
        <taxon>Magnoliopsida</taxon>
        <taxon>eudicotyledons</taxon>
        <taxon>Gunneridae</taxon>
        <taxon>Pentapetalae</taxon>
        <taxon>rosids</taxon>
        <taxon>fabids</taxon>
        <taxon>Fagales</taxon>
        <taxon>Fagaceae</taxon>
        <taxon>Quercus</taxon>
    </lineage>
</organism>
<sequence>MVLTVVDQGKTLMNALQDAVTRILHVQGRNLRFNGLLDIALILDFFHQDMQANIQEKSWNIRCRRSEYRSSFFKLTR</sequence>
<protein>
    <submittedName>
        <fullName evidence="1">Uncharacterized protein</fullName>
    </submittedName>
</protein>
<dbReference type="InParanoid" id="A0A7N2MWR4"/>
<evidence type="ECO:0000313" key="2">
    <source>
        <dbReference type="Proteomes" id="UP000594261"/>
    </source>
</evidence>
<reference evidence="1 2" key="1">
    <citation type="journal article" date="2016" name="G3 (Bethesda)">
        <title>First Draft Assembly and Annotation of the Genome of a California Endemic Oak Quercus lobata Nee (Fagaceae).</title>
        <authorList>
            <person name="Sork V.L."/>
            <person name="Fitz-Gibbon S.T."/>
            <person name="Puiu D."/>
            <person name="Crepeau M."/>
            <person name="Gugger P.F."/>
            <person name="Sherman R."/>
            <person name="Stevens K."/>
            <person name="Langley C.H."/>
            <person name="Pellegrini M."/>
            <person name="Salzberg S.L."/>
        </authorList>
    </citation>
    <scope>NUCLEOTIDE SEQUENCE [LARGE SCALE GENOMIC DNA]</scope>
    <source>
        <strain evidence="1 2">cv. SW786</strain>
    </source>
</reference>
<reference evidence="1" key="2">
    <citation type="submission" date="2021-01" db="UniProtKB">
        <authorList>
            <consortium name="EnsemblPlants"/>
        </authorList>
    </citation>
    <scope>IDENTIFICATION</scope>
</reference>
<dbReference type="Proteomes" id="UP000594261">
    <property type="component" value="Chromosome 11"/>
</dbReference>
<evidence type="ECO:0000313" key="1">
    <source>
        <dbReference type="EnsemblPlants" id="QL11p013523:mrna"/>
    </source>
</evidence>
<accession>A0A7N2MWR4</accession>
<dbReference type="EMBL" id="LRBV02000011">
    <property type="status" value="NOT_ANNOTATED_CDS"/>
    <property type="molecule type" value="Genomic_DNA"/>
</dbReference>
<dbReference type="EnsemblPlants" id="QL11p013523:mrna">
    <property type="protein sequence ID" value="QL11p013523:mrna"/>
    <property type="gene ID" value="QL11p013523"/>
</dbReference>
<keyword evidence="2" id="KW-1185">Reference proteome</keyword>
<dbReference type="Gramene" id="QL11p013523:mrna">
    <property type="protein sequence ID" value="QL11p013523:mrna"/>
    <property type="gene ID" value="QL11p013523"/>
</dbReference>
<proteinExistence type="predicted"/>